<dbReference type="EMBL" id="JAWXYG010000005">
    <property type="protein sequence ID" value="KAK4271368.1"/>
    <property type="molecule type" value="Genomic_DNA"/>
</dbReference>
<keyword evidence="1" id="KW-0472">Membrane</keyword>
<organism evidence="2 3">
    <name type="scientific">Acacia crassicarpa</name>
    <name type="common">northern wattle</name>
    <dbReference type="NCBI Taxonomy" id="499986"/>
    <lineage>
        <taxon>Eukaryota</taxon>
        <taxon>Viridiplantae</taxon>
        <taxon>Streptophyta</taxon>
        <taxon>Embryophyta</taxon>
        <taxon>Tracheophyta</taxon>
        <taxon>Spermatophyta</taxon>
        <taxon>Magnoliopsida</taxon>
        <taxon>eudicotyledons</taxon>
        <taxon>Gunneridae</taxon>
        <taxon>Pentapetalae</taxon>
        <taxon>rosids</taxon>
        <taxon>fabids</taxon>
        <taxon>Fabales</taxon>
        <taxon>Fabaceae</taxon>
        <taxon>Caesalpinioideae</taxon>
        <taxon>mimosoid clade</taxon>
        <taxon>Acacieae</taxon>
        <taxon>Acacia</taxon>
    </lineage>
</organism>
<comment type="caution">
    <text evidence="2">The sequence shown here is derived from an EMBL/GenBank/DDBJ whole genome shotgun (WGS) entry which is preliminary data.</text>
</comment>
<dbReference type="Gene3D" id="3.40.50.150">
    <property type="entry name" value="Vaccinia Virus protein VP39"/>
    <property type="match status" value="1"/>
</dbReference>
<evidence type="ECO:0000256" key="1">
    <source>
        <dbReference type="SAM" id="Phobius"/>
    </source>
</evidence>
<protein>
    <recommendedName>
        <fullName evidence="4">S-adenosyl-L-methionine-dependent methyltransferase</fullName>
    </recommendedName>
</protein>
<dbReference type="PANTHER" id="PTHR34208:SF5">
    <property type="entry name" value="OS01G0144000 PROTEIN"/>
    <property type="match status" value="1"/>
</dbReference>
<accession>A0AAE1JKR7</accession>
<proteinExistence type="predicted"/>
<evidence type="ECO:0000313" key="2">
    <source>
        <dbReference type="EMBL" id="KAK4271368.1"/>
    </source>
</evidence>
<evidence type="ECO:0000313" key="3">
    <source>
        <dbReference type="Proteomes" id="UP001293593"/>
    </source>
</evidence>
<dbReference type="GO" id="GO:0045488">
    <property type="term" value="P:pectin metabolic process"/>
    <property type="evidence" value="ECO:0007669"/>
    <property type="project" value="InterPro"/>
</dbReference>
<keyword evidence="1" id="KW-0812">Transmembrane</keyword>
<keyword evidence="3" id="KW-1185">Reference proteome</keyword>
<keyword evidence="1" id="KW-1133">Transmembrane helix</keyword>
<reference evidence="2" key="1">
    <citation type="submission" date="2023-10" db="EMBL/GenBank/DDBJ databases">
        <title>Chromosome-level genome of the transformable northern wattle, Acacia crassicarpa.</title>
        <authorList>
            <person name="Massaro I."/>
            <person name="Sinha N.R."/>
            <person name="Poethig S."/>
            <person name="Leichty A.R."/>
        </authorList>
    </citation>
    <scope>NUCLEOTIDE SEQUENCE</scope>
    <source>
        <strain evidence="2">Acra3RX</strain>
        <tissue evidence="2">Leaf</tissue>
    </source>
</reference>
<evidence type="ECO:0008006" key="4">
    <source>
        <dbReference type="Google" id="ProtNLM"/>
    </source>
</evidence>
<feature type="transmembrane region" description="Helical" evidence="1">
    <location>
        <begin position="31"/>
        <end position="49"/>
    </location>
</feature>
<dbReference type="SUPFAM" id="SSF53335">
    <property type="entry name" value="S-adenosyl-L-methionine-dependent methyltransferases"/>
    <property type="match status" value="1"/>
</dbReference>
<sequence>MPRRPAYPARISSGGGNIPFMASIRSKSRNSPFLSIGLVVLGAILLIGYCYSNSGGANGGLQGLSKLEGGASCTLEVIKALPVLKKAYGDRMQKVLHVGPDTFSVVSSLLTEEDTEAWGIEPYDLDEVDAECKSLVHRGIVRVADIKFPLPYRGKSFSIVIVSEALDYLSPRYLNQTLPELVRVSTNGVVIFTGYPGEQLKAGSRDVTKFGRPTKLRNPSWWIRFFVKNSLEENEVVGKKFEQASLKSSYTPACQVFHLKSFP</sequence>
<dbReference type="InterPro" id="IPR029063">
    <property type="entry name" value="SAM-dependent_MTases_sf"/>
</dbReference>
<name>A0AAE1JKR7_9FABA</name>
<gene>
    <name evidence="2" type="ORF">QN277_020072</name>
</gene>
<dbReference type="PANTHER" id="PTHR34208">
    <property type="entry name" value="S-ADENOSYL-L-METHIONINE-DEPENDENT METHYLTRANSFERASE-RELATED"/>
    <property type="match status" value="1"/>
</dbReference>
<dbReference type="Proteomes" id="UP001293593">
    <property type="component" value="Unassembled WGS sequence"/>
</dbReference>
<dbReference type="GO" id="GO:0008168">
    <property type="term" value="F:methyltransferase activity"/>
    <property type="evidence" value="ECO:0007669"/>
    <property type="project" value="InterPro"/>
</dbReference>
<dbReference type="InterPro" id="IPR044689">
    <property type="entry name" value="CGR2/3"/>
</dbReference>
<dbReference type="AlphaFoldDB" id="A0AAE1JKR7"/>